<protein>
    <recommendedName>
        <fullName evidence="3">DUF1934 domain-containing protein</fullName>
    </recommendedName>
</protein>
<reference evidence="2" key="1">
    <citation type="submission" date="2016-01" db="EMBL/GenBank/DDBJ databases">
        <title>Whole genome sequencing of Bhargavaea cecembensis T14.</title>
        <authorList>
            <person name="Hong K.W."/>
        </authorList>
    </citation>
    <scope>NUCLEOTIDE SEQUENCE [LARGE SCALE GENOMIC DNA]</scope>
    <source>
        <strain evidence="2">M19</strain>
    </source>
</reference>
<gene>
    <name evidence="1" type="ORF">AV649_21760</name>
</gene>
<organism evidence="1 2">
    <name type="scientific">Rossellomorea marisflavi</name>
    <dbReference type="NCBI Taxonomy" id="189381"/>
    <lineage>
        <taxon>Bacteria</taxon>
        <taxon>Bacillati</taxon>
        <taxon>Bacillota</taxon>
        <taxon>Bacilli</taxon>
        <taxon>Bacillales</taxon>
        <taxon>Bacillaceae</taxon>
        <taxon>Rossellomorea</taxon>
    </lineage>
</organism>
<dbReference type="Pfam" id="PF09148">
    <property type="entry name" value="DUF1934"/>
    <property type="match status" value="1"/>
</dbReference>
<dbReference type="RefSeq" id="WP_053072050.1">
    <property type="nucleotide sequence ID" value="NZ_BSED01000009.1"/>
</dbReference>
<accession>A0A165JFI5</accession>
<evidence type="ECO:0000313" key="1">
    <source>
        <dbReference type="EMBL" id="KZE46135.1"/>
    </source>
</evidence>
<dbReference type="SUPFAM" id="SSF50814">
    <property type="entry name" value="Lipocalins"/>
    <property type="match status" value="1"/>
</dbReference>
<dbReference type="Gene3D" id="2.40.128.20">
    <property type="match status" value="1"/>
</dbReference>
<dbReference type="AlphaFoldDB" id="A0A165JFI5"/>
<proteinExistence type="predicted"/>
<evidence type="ECO:0000313" key="2">
    <source>
        <dbReference type="Proteomes" id="UP000076510"/>
    </source>
</evidence>
<dbReference type="InterPro" id="IPR012674">
    <property type="entry name" value="Calycin"/>
</dbReference>
<dbReference type="InterPro" id="IPR015231">
    <property type="entry name" value="DUF1934"/>
</dbReference>
<comment type="caution">
    <text evidence="1">The sequence shown here is derived from an EMBL/GenBank/DDBJ whole genome shotgun (WGS) entry which is preliminary data.</text>
</comment>
<sequence length="149" mass="16742">MSGLTASPTDSTPVKIHLKTKITIGEESDSYELISFGRYYEKAGAVFLKYDEVQEEGTTNTIVKLTDRQALILRSGAVKMRMAFNEEEEQNGSYESQLGTLLLTTKTHSLSHTQMDTSLEGDFNLTYQLKMQGNPVGEYIMSIHYKEEA</sequence>
<evidence type="ECO:0008006" key="3">
    <source>
        <dbReference type="Google" id="ProtNLM"/>
    </source>
</evidence>
<dbReference type="EMBL" id="LQQY01000032">
    <property type="protein sequence ID" value="KZE46135.1"/>
    <property type="molecule type" value="Genomic_DNA"/>
</dbReference>
<dbReference type="Proteomes" id="UP000076510">
    <property type="component" value="Unassembled WGS sequence"/>
</dbReference>
<name>A0A165JFI5_9BACI</name>